<accession>A0A4Q1JXF0</accession>
<dbReference type="InterPro" id="IPR037143">
    <property type="entry name" value="4-PPantetheinyl_Trfase_dom_sf"/>
</dbReference>
<sequence length="170" mass="19005">MARHWLARWTGMTEQAVPLTRDERTRPQLHGALAAHDVGWSHSGQGLLIGFGPGVQLGMDLEYIKPRPRALELSARFFHPREHAWLQSLPPPLCEATFLRIWCAKEAVLKAHGYGIAFGLEKLCFAQGRQGLELIDCDARLGLARQWTLHQWQAAPGYLAAAAWRAQPAP</sequence>
<dbReference type="PANTHER" id="PTHR12215:SF10">
    <property type="entry name" value="L-AMINOADIPATE-SEMIALDEHYDE DEHYDROGENASE-PHOSPHOPANTETHEINYL TRANSFERASE"/>
    <property type="match status" value="1"/>
</dbReference>
<dbReference type="InterPro" id="IPR050559">
    <property type="entry name" value="P-Pant_transferase_sf"/>
</dbReference>
<dbReference type="Proteomes" id="UP000289784">
    <property type="component" value="Unassembled WGS sequence"/>
</dbReference>
<evidence type="ECO:0000256" key="2">
    <source>
        <dbReference type="ARBA" id="ARBA00022679"/>
    </source>
</evidence>
<protein>
    <submittedName>
        <fullName evidence="4">4'-phosphopantetheinyl transferase superfamily protein</fullName>
    </submittedName>
</protein>
<dbReference type="GO" id="GO:0008897">
    <property type="term" value="F:holo-[acyl-carrier-protein] synthase activity"/>
    <property type="evidence" value="ECO:0007669"/>
    <property type="project" value="InterPro"/>
</dbReference>
<keyword evidence="2 4" id="KW-0808">Transferase</keyword>
<dbReference type="SUPFAM" id="SSF56214">
    <property type="entry name" value="4'-phosphopantetheinyl transferase"/>
    <property type="match status" value="1"/>
</dbReference>
<dbReference type="GO" id="GO:0005829">
    <property type="term" value="C:cytosol"/>
    <property type="evidence" value="ECO:0007669"/>
    <property type="project" value="TreeGrafter"/>
</dbReference>
<dbReference type="PANTHER" id="PTHR12215">
    <property type="entry name" value="PHOSPHOPANTETHEINE TRANSFERASE"/>
    <property type="match status" value="1"/>
</dbReference>
<evidence type="ECO:0000313" key="4">
    <source>
        <dbReference type="EMBL" id="RXR06667.1"/>
    </source>
</evidence>
<dbReference type="AlphaFoldDB" id="A0A4Q1JXF0"/>
<keyword evidence="5" id="KW-1185">Reference proteome</keyword>
<dbReference type="GO" id="GO:0000287">
    <property type="term" value="F:magnesium ion binding"/>
    <property type="evidence" value="ECO:0007669"/>
    <property type="project" value="InterPro"/>
</dbReference>
<name>A0A4Q1JXF0_9GAMM</name>
<dbReference type="Pfam" id="PF01648">
    <property type="entry name" value="ACPS"/>
    <property type="match status" value="1"/>
</dbReference>
<dbReference type="GO" id="GO:0019878">
    <property type="term" value="P:lysine biosynthetic process via aminoadipic acid"/>
    <property type="evidence" value="ECO:0007669"/>
    <property type="project" value="TreeGrafter"/>
</dbReference>
<evidence type="ECO:0000313" key="5">
    <source>
        <dbReference type="Proteomes" id="UP000289784"/>
    </source>
</evidence>
<comment type="similarity">
    <text evidence="1">Belongs to the P-Pant transferase superfamily. Gsp/Sfp/HetI/AcpT family.</text>
</comment>
<dbReference type="Gene3D" id="3.90.470.20">
    <property type="entry name" value="4'-phosphopantetheinyl transferase domain"/>
    <property type="match status" value="1"/>
</dbReference>
<gene>
    <name evidence="4" type="ORF">EPA99_07235</name>
</gene>
<dbReference type="InterPro" id="IPR008278">
    <property type="entry name" value="4-PPantetheinyl_Trfase_dom"/>
</dbReference>
<proteinExistence type="inferred from homology"/>
<reference evidence="4 5" key="1">
    <citation type="submission" date="2019-01" db="EMBL/GenBank/DDBJ databases">
        <title>Pseudoxanthomonas composti sp. nov., isolated from compost.</title>
        <authorList>
            <person name="Yang G."/>
        </authorList>
    </citation>
    <scope>NUCLEOTIDE SEQUENCE [LARGE SCALE GENOMIC DNA]</scope>
    <source>
        <strain evidence="4 5">GSS15</strain>
    </source>
</reference>
<evidence type="ECO:0000256" key="1">
    <source>
        <dbReference type="ARBA" id="ARBA00010990"/>
    </source>
</evidence>
<evidence type="ECO:0000259" key="3">
    <source>
        <dbReference type="Pfam" id="PF01648"/>
    </source>
</evidence>
<dbReference type="EMBL" id="SAWZ01000003">
    <property type="protein sequence ID" value="RXR06667.1"/>
    <property type="molecule type" value="Genomic_DNA"/>
</dbReference>
<comment type="caution">
    <text evidence="4">The sequence shown here is derived from an EMBL/GenBank/DDBJ whole genome shotgun (WGS) entry which is preliminary data.</text>
</comment>
<organism evidence="4 5">
    <name type="scientific">Pseudoxanthomonas composti</name>
    <dbReference type="NCBI Taxonomy" id="2137479"/>
    <lineage>
        <taxon>Bacteria</taxon>
        <taxon>Pseudomonadati</taxon>
        <taxon>Pseudomonadota</taxon>
        <taxon>Gammaproteobacteria</taxon>
        <taxon>Lysobacterales</taxon>
        <taxon>Lysobacteraceae</taxon>
        <taxon>Pseudoxanthomonas</taxon>
    </lineage>
</organism>
<feature type="domain" description="4'-phosphopantetheinyl transferase" evidence="3">
    <location>
        <begin position="57"/>
        <end position="151"/>
    </location>
</feature>
<dbReference type="OrthoDB" id="9808281at2"/>